<evidence type="ECO:0000313" key="1">
    <source>
        <dbReference type="EnsemblMetazoa" id="SMAR011814-PA"/>
    </source>
</evidence>
<dbReference type="EnsemblMetazoa" id="SMAR011814-RA">
    <property type="protein sequence ID" value="SMAR011814-PA"/>
    <property type="gene ID" value="SMAR011814"/>
</dbReference>
<dbReference type="PRINTS" id="PR00081">
    <property type="entry name" value="GDHRDH"/>
</dbReference>
<dbReference type="Pfam" id="PF13561">
    <property type="entry name" value="adh_short_C2"/>
    <property type="match status" value="1"/>
</dbReference>
<dbReference type="EMBL" id="JH432104">
    <property type="status" value="NOT_ANNOTATED_CDS"/>
    <property type="molecule type" value="Genomic_DNA"/>
</dbReference>
<dbReference type="Gene3D" id="3.40.50.720">
    <property type="entry name" value="NAD(P)-binding Rossmann-like Domain"/>
    <property type="match status" value="1"/>
</dbReference>
<evidence type="ECO:0008006" key="3">
    <source>
        <dbReference type="Google" id="ProtNLM"/>
    </source>
</evidence>
<dbReference type="AlphaFoldDB" id="T1JDD7"/>
<reference evidence="2" key="1">
    <citation type="submission" date="2011-05" db="EMBL/GenBank/DDBJ databases">
        <authorList>
            <person name="Richards S.R."/>
            <person name="Qu J."/>
            <person name="Jiang H."/>
            <person name="Jhangiani S.N."/>
            <person name="Agravi P."/>
            <person name="Goodspeed R."/>
            <person name="Gross S."/>
            <person name="Mandapat C."/>
            <person name="Jackson L."/>
            <person name="Mathew T."/>
            <person name="Pu L."/>
            <person name="Thornton R."/>
            <person name="Saada N."/>
            <person name="Wilczek-Boney K.B."/>
            <person name="Lee S."/>
            <person name="Kovar C."/>
            <person name="Wu Y."/>
            <person name="Scherer S.E."/>
            <person name="Worley K.C."/>
            <person name="Muzny D.M."/>
            <person name="Gibbs R."/>
        </authorList>
    </citation>
    <scope>NUCLEOTIDE SEQUENCE</scope>
    <source>
        <strain evidence="2">Brora</strain>
    </source>
</reference>
<sequence length="296" mass="31923">MIKEATSGSISTHLSNQHQQYKPTHYIANPSFHYTSVNMSEWKDKVAIITGGSSGIGAGIVVEFAKLGCAVAIVGRNEKNLEGTADKCKSCGLPNEKILCITADMVNDDDVKLIVTKTINKFGKINVLVNNAGISKVGGLPAVNMKEYDEVMRVNVRSVVLLSQEATPHLIKTKGNIVNISSVMSNQAWPGILAYAMSKAAVDHFTRCSAVDLAPKGVRINSVQPGMIETQIYDRLGMSKEQKDQLMDKNRRAHPMGRLGTTQDIGRACVFLASENSSFTTGQTLAIDGGFSGTME</sequence>
<dbReference type="Proteomes" id="UP000014500">
    <property type="component" value="Unassembled WGS sequence"/>
</dbReference>
<dbReference type="PANTHER" id="PTHR43975:SF2">
    <property type="entry name" value="EG:BACR7A4.14 PROTEIN-RELATED"/>
    <property type="match status" value="1"/>
</dbReference>
<keyword evidence="2" id="KW-1185">Reference proteome</keyword>
<dbReference type="eggNOG" id="KOG0725">
    <property type="taxonomic scope" value="Eukaryota"/>
</dbReference>
<dbReference type="NCBIfam" id="NF005559">
    <property type="entry name" value="PRK07231.1"/>
    <property type="match status" value="1"/>
</dbReference>
<evidence type="ECO:0000313" key="2">
    <source>
        <dbReference type="Proteomes" id="UP000014500"/>
    </source>
</evidence>
<dbReference type="HOGENOM" id="CLU_010194_1_0_1"/>
<reference evidence="1" key="2">
    <citation type="submission" date="2015-02" db="UniProtKB">
        <authorList>
            <consortium name="EnsemblMetazoa"/>
        </authorList>
    </citation>
    <scope>IDENTIFICATION</scope>
</reference>
<name>T1JDD7_STRMM</name>
<dbReference type="SUPFAM" id="SSF51735">
    <property type="entry name" value="NAD(P)-binding Rossmann-fold domains"/>
    <property type="match status" value="1"/>
</dbReference>
<dbReference type="InterPro" id="IPR002347">
    <property type="entry name" value="SDR_fam"/>
</dbReference>
<protein>
    <recommendedName>
        <fullName evidence="3">Ketoreductase (KR) domain-containing protein</fullName>
    </recommendedName>
</protein>
<dbReference type="PANTHER" id="PTHR43975">
    <property type="entry name" value="ZGC:101858"/>
    <property type="match status" value="1"/>
</dbReference>
<dbReference type="FunFam" id="3.40.50.720:FF:000084">
    <property type="entry name" value="Short-chain dehydrogenase reductase"/>
    <property type="match status" value="1"/>
</dbReference>
<dbReference type="InterPro" id="IPR036291">
    <property type="entry name" value="NAD(P)-bd_dom_sf"/>
</dbReference>
<dbReference type="STRING" id="126957.T1JDD7"/>
<accession>T1JDD7</accession>
<proteinExistence type="predicted"/>
<dbReference type="PRINTS" id="PR00080">
    <property type="entry name" value="SDRFAMILY"/>
</dbReference>
<dbReference type="OMA" id="MTLYPSQ"/>
<organism evidence="1 2">
    <name type="scientific">Strigamia maritima</name>
    <name type="common">European centipede</name>
    <name type="synonym">Geophilus maritimus</name>
    <dbReference type="NCBI Taxonomy" id="126957"/>
    <lineage>
        <taxon>Eukaryota</taxon>
        <taxon>Metazoa</taxon>
        <taxon>Ecdysozoa</taxon>
        <taxon>Arthropoda</taxon>
        <taxon>Myriapoda</taxon>
        <taxon>Chilopoda</taxon>
        <taxon>Pleurostigmophora</taxon>
        <taxon>Geophilomorpha</taxon>
        <taxon>Linotaeniidae</taxon>
        <taxon>Strigamia</taxon>
    </lineage>
</organism>
<dbReference type="PhylomeDB" id="T1JDD7"/>